<keyword evidence="1" id="KW-1133">Transmembrane helix</keyword>
<accession>A0A9Q8YHF5</accession>
<dbReference type="SUPFAM" id="SSF52096">
    <property type="entry name" value="ClpP/crotonase"/>
    <property type="match status" value="1"/>
</dbReference>
<dbReference type="RefSeq" id="WP_250806807.1">
    <property type="nucleotide sequence ID" value="NZ_CP098809.1"/>
</dbReference>
<keyword evidence="2" id="KW-0614">Plasmid</keyword>
<dbReference type="Gene3D" id="3.90.226.10">
    <property type="entry name" value="2-enoyl-CoA Hydratase, Chain A, domain 1"/>
    <property type="match status" value="1"/>
</dbReference>
<protein>
    <submittedName>
        <fullName evidence="2">S41 family peptidase</fullName>
    </submittedName>
</protein>
<feature type="transmembrane region" description="Helical" evidence="1">
    <location>
        <begin position="25"/>
        <end position="48"/>
    </location>
</feature>
<dbReference type="AlphaFoldDB" id="A0A9Q8YHF5"/>
<gene>
    <name evidence="2" type="ORF">NE863_30905</name>
</gene>
<organism evidence="2 3">
    <name type="scientific">Ensifer adhaerens</name>
    <name type="common">Sinorhizobium morelense</name>
    <dbReference type="NCBI Taxonomy" id="106592"/>
    <lineage>
        <taxon>Bacteria</taxon>
        <taxon>Pseudomonadati</taxon>
        <taxon>Pseudomonadota</taxon>
        <taxon>Alphaproteobacteria</taxon>
        <taxon>Hyphomicrobiales</taxon>
        <taxon>Rhizobiaceae</taxon>
        <taxon>Sinorhizobium/Ensifer group</taxon>
        <taxon>Ensifer</taxon>
    </lineage>
</organism>
<dbReference type="Proteomes" id="UP001055460">
    <property type="component" value="Plasmid pB"/>
</dbReference>
<keyword evidence="1" id="KW-0472">Membrane</keyword>
<geneLocation type="plasmid" evidence="2 3">
    <name>pB</name>
</geneLocation>
<proteinExistence type="predicted"/>
<dbReference type="EMBL" id="CP098809">
    <property type="protein sequence ID" value="USJ28257.1"/>
    <property type="molecule type" value="Genomic_DNA"/>
</dbReference>
<evidence type="ECO:0000313" key="2">
    <source>
        <dbReference type="EMBL" id="USJ28257.1"/>
    </source>
</evidence>
<name>A0A9Q8YHF5_ENSAD</name>
<keyword evidence="1" id="KW-0812">Transmembrane</keyword>
<dbReference type="InterPro" id="IPR029045">
    <property type="entry name" value="ClpP/crotonase-like_dom_sf"/>
</dbReference>
<evidence type="ECO:0000313" key="3">
    <source>
        <dbReference type="Proteomes" id="UP001055460"/>
    </source>
</evidence>
<reference evidence="2" key="1">
    <citation type="submission" date="2022-06" db="EMBL/GenBank/DDBJ databases">
        <title>Physiological and biochemical characterization and genomic elucidation of a strain of the genus Ensifer adhaerens M8 that combines arsenic oxidation and chromium reduction.</title>
        <authorList>
            <person name="Li X."/>
            <person name="Yu c."/>
        </authorList>
    </citation>
    <scope>NUCLEOTIDE SEQUENCE</scope>
    <source>
        <strain evidence="2">M8</strain>
        <plasmid evidence="2">pB</plasmid>
    </source>
</reference>
<sequence>MGNETQIGKEGPAPRGKRFWRRRGVRIASIALAALLFLLVAPLAAILYPTLKSYPRSDFPAATSQLERNRQDLAHLRRLIEVDRSFSPTAQAAFAAALEVIEQRAGDLDRAGLAIAAAKAVALADNGHTSVVGLVGGHSFNAVPIRLGWFADGLFVIATTGEPSHLLGGEILEVNGRATEAFVDALRPYFGGPANLAKEFVPNVAISPELLHAAGLAKSPQESAYFIRREDGSAAQIALVATSGAPEPLNAHVWPRRDFSPLSQTGRGAGWRHVLDDVTLPAYLTRPDANVWHHYPLPDLLYIQINRIRDATPEGLSQGLAKVLDEAEKKPIRNAVVDLRFNNGGNYELTADFSRRLPAILPPEGRLFVLTSANTFSAAISTAARLKYFGGPRTVLVGEPIGDRLQFWGEGGRTVLPNSKITIRYSTAYHDWEHGCSLSEIRTCFLLNYVYDVPAGPLQPDVARSTSFADYADGTDPAMAAVMKILMVGNAD</sequence>
<evidence type="ECO:0000256" key="1">
    <source>
        <dbReference type="SAM" id="Phobius"/>
    </source>
</evidence>